<dbReference type="EMBL" id="CP019914">
    <property type="protein sequence ID" value="ASJ22749.1"/>
    <property type="molecule type" value="Genomic_DNA"/>
</dbReference>
<keyword evidence="1" id="KW-0812">Transmembrane</keyword>
<dbReference type="InterPro" id="IPR027417">
    <property type="entry name" value="P-loop_NTPase"/>
</dbReference>
<dbReference type="InterPro" id="IPR006935">
    <property type="entry name" value="Helicase/UvrB_N"/>
</dbReference>
<name>A0AAC9TX54_9SPIR</name>
<organism evidence="3 4">
    <name type="scientific">Brachyspira hampsonii</name>
    <dbReference type="NCBI Taxonomy" id="1287055"/>
    <lineage>
        <taxon>Bacteria</taxon>
        <taxon>Pseudomonadati</taxon>
        <taxon>Spirochaetota</taxon>
        <taxon>Spirochaetia</taxon>
        <taxon>Brachyspirales</taxon>
        <taxon>Brachyspiraceae</taxon>
        <taxon>Brachyspira</taxon>
    </lineage>
</organism>
<dbReference type="GO" id="GO:0005524">
    <property type="term" value="F:ATP binding"/>
    <property type="evidence" value="ECO:0007669"/>
    <property type="project" value="InterPro"/>
</dbReference>
<dbReference type="SMART" id="SM00487">
    <property type="entry name" value="DEXDc"/>
    <property type="match status" value="1"/>
</dbReference>
<dbReference type="InterPro" id="IPR050742">
    <property type="entry name" value="Helicase_Restrict-Modif_Enz"/>
</dbReference>
<dbReference type="SUPFAM" id="SSF52540">
    <property type="entry name" value="P-loop containing nucleoside triphosphate hydrolases"/>
    <property type="match status" value="2"/>
</dbReference>
<dbReference type="CDD" id="cd18785">
    <property type="entry name" value="SF2_C"/>
    <property type="match status" value="1"/>
</dbReference>
<dbReference type="REBASE" id="210398">
    <property type="entry name" value="BhaNSH16ORF3005P"/>
</dbReference>
<keyword evidence="1" id="KW-0472">Membrane</keyword>
<feature type="domain" description="Helicase ATP-binding" evidence="2">
    <location>
        <begin position="49"/>
        <end position="248"/>
    </location>
</feature>
<dbReference type="KEGG" id="bhp:BHAMNSH16_03010"/>
<proteinExistence type="predicted"/>
<dbReference type="Proteomes" id="UP000264880">
    <property type="component" value="Chromosome"/>
</dbReference>
<evidence type="ECO:0000313" key="4">
    <source>
        <dbReference type="Proteomes" id="UP000264880"/>
    </source>
</evidence>
<dbReference type="CDD" id="cd17926">
    <property type="entry name" value="DEXHc_RE"/>
    <property type="match status" value="1"/>
</dbReference>
<dbReference type="AlphaFoldDB" id="A0AAC9TX54"/>
<feature type="transmembrane region" description="Helical" evidence="1">
    <location>
        <begin position="58"/>
        <end position="80"/>
    </location>
</feature>
<dbReference type="Gene3D" id="3.40.50.300">
    <property type="entry name" value="P-loop containing nucleotide triphosphate hydrolases"/>
    <property type="match status" value="1"/>
</dbReference>
<dbReference type="Pfam" id="PF04851">
    <property type="entry name" value="ResIII"/>
    <property type="match status" value="1"/>
</dbReference>
<dbReference type="GO" id="GO:0003677">
    <property type="term" value="F:DNA binding"/>
    <property type="evidence" value="ECO:0007669"/>
    <property type="project" value="InterPro"/>
</dbReference>
<gene>
    <name evidence="3" type="ORF">BHAMNSH16_03010</name>
</gene>
<protein>
    <recommendedName>
        <fullName evidence="2">Helicase ATP-binding domain-containing protein</fullName>
    </recommendedName>
</protein>
<evidence type="ECO:0000259" key="2">
    <source>
        <dbReference type="PROSITE" id="PS51192"/>
    </source>
</evidence>
<reference evidence="3 4" key="1">
    <citation type="submission" date="2017-02" db="EMBL/GenBank/DDBJ databases">
        <title>Complete genome sequence of Brachyspira hampsonii genomovar I strain NSH-16 (ATCC BAA-2463).</title>
        <authorList>
            <person name="Mirajkar N.S."/>
            <person name="Gebhart C.J."/>
        </authorList>
    </citation>
    <scope>NUCLEOTIDE SEQUENCE [LARGE SCALE GENOMIC DNA]</scope>
    <source>
        <strain evidence="3 4">NSH-16</strain>
    </source>
</reference>
<evidence type="ECO:0000313" key="3">
    <source>
        <dbReference type="EMBL" id="ASJ22749.1"/>
    </source>
</evidence>
<evidence type="ECO:0000256" key="1">
    <source>
        <dbReference type="SAM" id="Phobius"/>
    </source>
</evidence>
<dbReference type="PANTHER" id="PTHR47396:SF1">
    <property type="entry name" value="ATP-DEPENDENT HELICASE IRC3-RELATED"/>
    <property type="match status" value="1"/>
</dbReference>
<dbReference type="InterPro" id="IPR014001">
    <property type="entry name" value="Helicase_ATP-bd"/>
</dbReference>
<dbReference type="PANTHER" id="PTHR47396">
    <property type="entry name" value="TYPE I RESTRICTION ENZYME ECOKI R PROTEIN"/>
    <property type="match status" value="1"/>
</dbReference>
<accession>A0AAC9TX54</accession>
<keyword evidence="1" id="KW-1133">Transmembrane helix</keyword>
<dbReference type="GO" id="GO:0016787">
    <property type="term" value="F:hydrolase activity"/>
    <property type="evidence" value="ECO:0007669"/>
    <property type="project" value="InterPro"/>
</dbReference>
<sequence>MLQNVIQSEIGRKTIEKIEIPISITKNIKNTLRPYQINSLQYFIAYLNEYDNNKNKHLMFNMATGSGKTLIMASLILYLYEKGYRNFLFFVNSVNIIDKTRENFFNISSNKYLFNSEIIINNKNIEIKEVNNFDYSDDYNINIFVTSIQYLHNLLKENKENAFDITNLQDKKIVILADEAHHFNAETSKNKIPQKELFEEEKSNENWESTVQTIFQSNKDNFLLEFTATIDYENKSIVDKYLDKTIFKYDLLKFRQDLYSKEIDIIQNDVDKKYLMLGAVILSEYRREIASNNGIELKPIILFKAHKLIKESQANQEIFNDLIDNLKEKDIDKLYKSNLKENDKKNIIYKSIEYFKDKYKYFDIFISRIKEAFKREYQLITNEKTKPSEEKNDKDSKEISKQNKLLNTLENKDNPIRVIFSVNKLNEGWDVLNLFDIVRLYETRDADTKKKKAGKTTISEAQLIGRGARYYPLRLDYYNDDEIYKRKYDKDLDNDKRILETLYYHSIKDSRYISELRTVLREHGLLDDVYCREEDFKLKEIVAKYADTNFIFSNRKEEKARLYKEDKTLIGNKKSFEDIKSYFKNITLEYICKTGSIKVEHAINEEDKNLTESEKLRNLKIESLGKPKHKSFGDIKDYIKINAWYKMNYGFDKLKPKFQDLKNLYELFYHLRDIKFIFFNLNDKYININEEYINFLTNVFYPKLIKIIDENYSEYIGTKEFYPQLIKDVFREKKKKIYNEKLCADMGNIEYYAQNILYADSDLEIYFSTKHIYEVIEYLKEKGYNNIYLFRNDQDLAIYNFDNGTAFYPDFILICEYKKEQIHYQVFLEPKGKHLESSPEEKAKQDFLLSIKNNSTLNKDIFELDTDKYILFGMRFFTDDNSNSQKWNDELKNEFKG</sequence>
<dbReference type="GO" id="GO:0005829">
    <property type="term" value="C:cytosol"/>
    <property type="evidence" value="ECO:0007669"/>
    <property type="project" value="TreeGrafter"/>
</dbReference>
<keyword evidence="4" id="KW-1185">Reference proteome</keyword>
<dbReference type="PROSITE" id="PS51192">
    <property type="entry name" value="HELICASE_ATP_BIND_1"/>
    <property type="match status" value="1"/>
</dbReference>